<name>A0ABY1VNJ3_9ACTO</name>
<evidence type="ECO:0000256" key="1">
    <source>
        <dbReference type="SAM" id="MobiDB-lite"/>
    </source>
</evidence>
<protein>
    <recommendedName>
        <fullName evidence="5">DUF4282 domain-containing protein</fullName>
    </recommendedName>
</protein>
<dbReference type="RefSeq" id="WP_111836609.1">
    <property type="nucleotide sequence ID" value="NZ_UAPQ01000007.1"/>
</dbReference>
<evidence type="ECO:0008006" key="5">
    <source>
        <dbReference type="Google" id="ProtNLM"/>
    </source>
</evidence>
<accession>A0ABY1VNJ3</accession>
<feature type="transmembrane region" description="Helical" evidence="2">
    <location>
        <begin position="91"/>
        <end position="109"/>
    </location>
</feature>
<proteinExistence type="predicted"/>
<keyword evidence="2" id="KW-0472">Membrane</keyword>
<feature type="compositionally biased region" description="Low complexity" evidence="1">
    <location>
        <begin position="41"/>
        <end position="65"/>
    </location>
</feature>
<sequence length="161" mass="16439">MSNPVTPGQPYNPQAGASVPSAGSAPVYASYQGGQAPQTTYSAPGYPSAPSAPGMTGAPGVPAAPAGPAQDSLFTNLFDTTRTFAQKYGKIVIMLGAVAYFGAWLFGLIRDGMRLGDSYAGSTAVIAFIEQLLVGLVAAGVHLFMLRLVVEIAANLGKGKE</sequence>
<dbReference type="Proteomes" id="UP000250006">
    <property type="component" value="Unassembled WGS sequence"/>
</dbReference>
<comment type="caution">
    <text evidence="3">The sequence shown here is derived from an EMBL/GenBank/DDBJ whole genome shotgun (WGS) entry which is preliminary data.</text>
</comment>
<evidence type="ECO:0000313" key="4">
    <source>
        <dbReference type="Proteomes" id="UP000250006"/>
    </source>
</evidence>
<evidence type="ECO:0000256" key="2">
    <source>
        <dbReference type="SAM" id="Phobius"/>
    </source>
</evidence>
<evidence type="ECO:0000313" key="3">
    <source>
        <dbReference type="EMBL" id="SPT53666.1"/>
    </source>
</evidence>
<keyword evidence="2" id="KW-0812">Transmembrane</keyword>
<feature type="transmembrane region" description="Helical" evidence="2">
    <location>
        <begin position="124"/>
        <end position="150"/>
    </location>
</feature>
<organism evidence="3 4">
    <name type="scientific">Actinomyces bovis</name>
    <dbReference type="NCBI Taxonomy" id="1658"/>
    <lineage>
        <taxon>Bacteria</taxon>
        <taxon>Bacillati</taxon>
        <taxon>Actinomycetota</taxon>
        <taxon>Actinomycetes</taxon>
        <taxon>Actinomycetales</taxon>
        <taxon>Actinomycetaceae</taxon>
        <taxon>Actinomyces</taxon>
    </lineage>
</organism>
<gene>
    <name evidence="3" type="ORF">NCTC11535_01339</name>
</gene>
<feature type="region of interest" description="Disordered" evidence="1">
    <location>
        <begin position="1"/>
        <end position="22"/>
    </location>
</feature>
<keyword evidence="4" id="KW-1185">Reference proteome</keyword>
<dbReference type="EMBL" id="UAPQ01000007">
    <property type="protein sequence ID" value="SPT53666.1"/>
    <property type="molecule type" value="Genomic_DNA"/>
</dbReference>
<feature type="region of interest" description="Disordered" evidence="1">
    <location>
        <begin position="39"/>
        <end position="65"/>
    </location>
</feature>
<reference evidence="3 4" key="1">
    <citation type="submission" date="2018-06" db="EMBL/GenBank/DDBJ databases">
        <authorList>
            <consortium name="Pathogen Informatics"/>
            <person name="Doyle S."/>
        </authorList>
    </citation>
    <scope>NUCLEOTIDE SEQUENCE [LARGE SCALE GENOMIC DNA]</scope>
    <source>
        <strain evidence="3 4">NCTC11535</strain>
    </source>
</reference>
<keyword evidence="2" id="KW-1133">Transmembrane helix</keyword>
<feature type="compositionally biased region" description="Polar residues" evidence="1">
    <location>
        <begin position="1"/>
        <end position="12"/>
    </location>
</feature>